<feature type="domain" description="Alpha-N-acetylglucosaminidase C-terminal" evidence="4">
    <location>
        <begin position="473"/>
        <end position="737"/>
    </location>
</feature>
<dbReference type="EMBL" id="CP029191">
    <property type="protein sequence ID" value="QES44607.1"/>
    <property type="molecule type" value="Genomic_DNA"/>
</dbReference>
<evidence type="ECO:0000256" key="1">
    <source>
        <dbReference type="ARBA" id="ARBA00022801"/>
    </source>
</evidence>
<dbReference type="PANTHER" id="PTHR12872">
    <property type="entry name" value="ALPHA-N-ACETYLGLUCOSAMINIDASE"/>
    <property type="match status" value="1"/>
</dbReference>
<dbReference type="GO" id="GO:0005975">
    <property type="term" value="P:carbohydrate metabolic process"/>
    <property type="evidence" value="ECO:0007669"/>
    <property type="project" value="UniProtKB-ARBA"/>
</dbReference>
<keyword evidence="1" id="KW-0378">Hydrolase</keyword>
<feature type="domain" description="Alpha-N-acetylglucosaminidase N-terminal" evidence="3">
    <location>
        <begin position="48"/>
        <end position="130"/>
    </location>
</feature>
<dbReference type="PROSITE" id="PS51257">
    <property type="entry name" value="PROKAR_LIPOPROTEIN"/>
    <property type="match status" value="1"/>
</dbReference>
<dbReference type="AlphaFoldDB" id="A0A5P2CRH0"/>
<gene>
    <name evidence="5" type="ORF">DEJ49_29665</name>
</gene>
<dbReference type="Gene3D" id="3.30.379.10">
    <property type="entry name" value="Chitobiase/beta-hexosaminidase domain 2-like"/>
    <property type="match status" value="1"/>
</dbReference>
<dbReference type="Pfam" id="PF12972">
    <property type="entry name" value="NAGLU_C"/>
    <property type="match status" value="1"/>
</dbReference>
<dbReference type="InterPro" id="IPR006311">
    <property type="entry name" value="TAT_signal"/>
</dbReference>
<evidence type="ECO:0000259" key="2">
    <source>
        <dbReference type="Pfam" id="PF05089"/>
    </source>
</evidence>
<dbReference type="PROSITE" id="PS51318">
    <property type="entry name" value="TAT"/>
    <property type="match status" value="1"/>
</dbReference>
<accession>A0A5P2CRH0</accession>
<reference evidence="5 6" key="1">
    <citation type="submission" date="2018-05" db="EMBL/GenBank/DDBJ databases">
        <title>Streptomyces venezuelae.</title>
        <authorList>
            <person name="Kim W."/>
            <person name="Lee N."/>
            <person name="Cho B.-K."/>
        </authorList>
    </citation>
    <scope>NUCLEOTIDE SEQUENCE [LARGE SCALE GENOMIC DNA]</scope>
    <source>
        <strain evidence="5 6">ATCC 14585</strain>
    </source>
</reference>
<dbReference type="Gene3D" id="1.20.120.670">
    <property type="entry name" value="N-acetyl-b-d-glucoasminidase"/>
    <property type="match status" value="1"/>
</dbReference>
<sequence>MPLPRRTFLTGLAGTAGVAAVSCSGTPADGVTPHSPASGAARAPSRTAAAEAARRLLPRHWGQIEFRTASEKAGAEDSFRVTGRRGRITVTGTTPSTQLTGLRHYLKHVTHANITWAGSRTDHLPDRLPAPAAPLAGAANTPHRFVLNDTNDGYTGAYADWEYWEHEIDVLALHGYNEVLVYAGADAVHHRAFQEFGYTDAELRAWIPGPAHQPWWLLQNMSSFPHPVSRQLLDARARLGRRICDRLRDLGMTPVLPGWFGTVPPDFEKKNPGARTVPQGDWVGFARPEWLDPRTGHFARVAAAFYRAQDELYGPTTMYKMDLLHEGGKPGDVPVGDAAKGVEKALRAAHPGATWVILGWQHNPPKAITDAVDKERMLVVDGLSDRFPHITDRESDWGSTPYTFGSIWNFGGHTTLGANTPDWAALYEKWRTRKGSTLRGISLMPEAADNNPAAFELFSELAWSDGDLDLTSWFKEWSTSRYGAADPHAEAAWDTLRRTAYGTTRADEWAEGADGLFGARPDLSAKSAAAWSPKKLRYEAADFEPALGELLTVRPELRDSSAYRRDLLDVARQALSNRSRVLLPRVKEAYDAGDAARFDRLTREWLTLMDLLERLVATDSRHLLGRWVADARAWGADAAERDRLAYDQLTLLTVWGTRSGADAGLRDYANREWAGLVGGLYRLRWERYFTALRAALAEGRAPEEIDWFAVEEAWIKDPGRLATRPKGNTYKIAAKVRAHLEGN</sequence>
<dbReference type="InterPro" id="IPR024240">
    <property type="entry name" value="NAGLU_N"/>
</dbReference>
<dbReference type="PANTHER" id="PTHR12872:SF1">
    <property type="entry name" value="ALPHA-N-ACETYLGLUCOSAMINIDASE"/>
    <property type="match status" value="1"/>
</dbReference>
<dbReference type="Pfam" id="PF05089">
    <property type="entry name" value="NAGLU"/>
    <property type="match status" value="1"/>
</dbReference>
<evidence type="ECO:0000259" key="3">
    <source>
        <dbReference type="Pfam" id="PF12971"/>
    </source>
</evidence>
<dbReference type="InterPro" id="IPR024732">
    <property type="entry name" value="NAGLU_C"/>
</dbReference>
<protein>
    <submittedName>
        <fullName evidence="5">Alpha-N-acetylglucosaminidase</fullName>
    </submittedName>
</protein>
<dbReference type="InterPro" id="IPR007781">
    <property type="entry name" value="NAGLU"/>
</dbReference>
<evidence type="ECO:0000259" key="4">
    <source>
        <dbReference type="Pfam" id="PF12972"/>
    </source>
</evidence>
<dbReference type="RefSeq" id="WP_150186935.1">
    <property type="nucleotide sequence ID" value="NZ_CP029191.1"/>
</dbReference>
<organism evidence="5 6">
    <name type="scientific">Streptomyces venezuelae</name>
    <dbReference type="NCBI Taxonomy" id="54571"/>
    <lineage>
        <taxon>Bacteria</taxon>
        <taxon>Bacillati</taxon>
        <taxon>Actinomycetota</taxon>
        <taxon>Actinomycetes</taxon>
        <taxon>Kitasatosporales</taxon>
        <taxon>Streptomycetaceae</taxon>
        <taxon>Streptomyces</taxon>
    </lineage>
</organism>
<dbReference type="InterPro" id="IPR029018">
    <property type="entry name" value="Hex-like_dom2"/>
</dbReference>
<dbReference type="Gene3D" id="3.20.20.80">
    <property type="entry name" value="Glycosidases"/>
    <property type="match status" value="1"/>
</dbReference>
<evidence type="ECO:0000313" key="5">
    <source>
        <dbReference type="EMBL" id="QES44607.1"/>
    </source>
</evidence>
<feature type="domain" description="Alpha-N-acetylglucosaminidase tim-barrel" evidence="2">
    <location>
        <begin position="144"/>
        <end position="464"/>
    </location>
</feature>
<dbReference type="Proteomes" id="UP000324015">
    <property type="component" value="Chromosome"/>
</dbReference>
<dbReference type="GO" id="GO:0016787">
    <property type="term" value="F:hydrolase activity"/>
    <property type="evidence" value="ECO:0007669"/>
    <property type="project" value="UniProtKB-KW"/>
</dbReference>
<dbReference type="InterPro" id="IPR024733">
    <property type="entry name" value="NAGLU_tim-barrel"/>
</dbReference>
<name>A0A5P2CRH0_STRVZ</name>
<dbReference type="Pfam" id="PF12971">
    <property type="entry name" value="NAGLU_N"/>
    <property type="match status" value="1"/>
</dbReference>
<evidence type="ECO:0000313" key="6">
    <source>
        <dbReference type="Proteomes" id="UP000324015"/>
    </source>
</evidence>
<proteinExistence type="predicted"/>